<dbReference type="EMBL" id="CP006936">
    <property type="protein sequence ID" value="AHC23611.1"/>
    <property type="molecule type" value="Genomic_DNA"/>
</dbReference>
<dbReference type="PANTHER" id="PTHR30055">
    <property type="entry name" value="HTH-TYPE TRANSCRIPTIONAL REGULATOR RUTR"/>
    <property type="match status" value="1"/>
</dbReference>
<sequence length="186" mass="20507">MAKPVAARGFARERVVDAALELFVQHGVRGTSIQMIASRLGVTKASVYYQFQSKDDIVLAVAQPILDDIEHVRRIADALPTDEARRDVALSGLIDLAIRHRQVANVLYGDPAMRELMVTHESMRQCVDGFTKLLTGASTNRTQLVAMTLLTAGIYCCTTDPRIAELTDEELRAELETVVKTFTSAM</sequence>
<dbReference type="GO" id="GO:0000976">
    <property type="term" value="F:transcription cis-regulatory region binding"/>
    <property type="evidence" value="ECO:0007669"/>
    <property type="project" value="TreeGrafter"/>
</dbReference>
<dbReference type="SUPFAM" id="SSF46689">
    <property type="entry name" value="Homeodomain-like"/>
    <property type="match status" value="1"/>
</dbReference>
<dbReference type="InterPro" id="IPR050109">
    <property type="entry name" value="HTH-type_TetR-like_transc_reg"/>
</dbReference>
<dbReference type="PRINTS" id="PR00455">
    <property type="entry name" value="HTHTETR"/>
</dbReference>
<dbReference type="RefSeq" id="WP_019511748.1">
    <property type="nucleotide sequence ID" value="NC_023036.2"/>
</dbReference>
<dbReference type="Gene3D" id="1.10.357.10">
    <property type="entry name" value="Tetracycline Repressor, domain 2"/>
    <property type="match status" value="1"/>
</dbReference>
<keyword evidence="1" id="KW-0805">Transcription regulation</keyword>
<dbReference type="PANTHER" id="PTHR30055:SF234">
    <property type="entry name" value="HTH-TYPE TRANSCRIPTIONAL REGULATOR BETI"/>
    <property type="match status" value="1"/>
</dbReference>
<evidence type="ECO:0000256" key="4">
    <source>
        <dbReference type="PROSITE-ProRule" id="PRU00335"/>
    </source>
</evidence>
<evidence type="ECO:0000313" key="7">
    <source>
        <dbReference type="Proteomes" id="UP000018763"/>
    </source>
</evidence>
<feature type="DNA-binding region" description="H-T-H motif" evidence="4">
    <location>
        <begin position="32"/>
        <end position="51"/>
    </location>
</feature>
<dbReference type="PROSITE" id="PS50977">
    <property type="entry name" value="HTH_TETR_2"/>
    <property type="match status" value="1"/>
</dbReference>
<dbReference type="InterPro" id="IPR001647">
    <property type="entry name" value="HTH_TetR"/>
</dbReference>
<keyword evidence="7" id="KW-1185">Reference proteome</keyword>
<evidence type="ECO:0000256" key="3">
    <source>
        <dbReference type="ARBA" id="ARBA00023163"/>
    </source>
</evidence>
<reference evidence="6 7" key="1">
    <citation type="journal article" date="2014" name="Genome Announc.">
        <title>Complete Genome Sequence of Sterol-Transforming Mycobacterium neoaurum Strain VKM Ac-1815D.</title>
        <authorList>
            <person name="Shtratnikova V.Y."/>
            <person name="Bragin E.Y."/>
            <person name="Dovbnya D.V."/>
            <person name="Pekov Y.A."/>
            <person name="Schelkunov M.I."/>
            <person name="Strizhov N."/>
            <person name="Ivashina T.V."/>
            <person name="Ashapkin V.V."/>
            <person name="Donova M.V."/>
        </authorList>
    </citation>
    <scope>NUCLEOTIDE SEQUENCE [LARGE SCALE GENOMIC DNA]</scope>
    <source>
        <strain evidence="6 7">VKM Ac-1815D</strain>
    </source>
</reference>
<evidence type="ECO:0000259" key="5">
    <source>
        <dbReference type="PROSITE" id="PS50977"/>
    </source>
</evidence>
<accession>V5X7H6</accession>
<dbReference type="GeneID" id="43448474"/>
<proteinExistence type="predicted"/>
<organism evidence="6 7">
    <name type="scientific">Mycolicibacterium neoaurum VKM Ac-1815D</name>
    <dbReference type="NCBI Taxonomy" id="700508"/>
    <lineage>
        <taxon>Bacteria</taxon>
        <taxon>Bacillati</taxon>
        <taxon>Actinomycetota</taxon>
        <taxon>Actinomycetes</taxon>
        <taxon>Mycobacteriales</taxon>
        <taxon>Mycobacteriaceae</taxon>
        <taxon>Mycolicibacterium</taxon>
    </lineage>
</organism>
<name>V5X7H6_MYCNE</name>
<protein>
    <submittedName>
        <fullName evidence="6">TetR family transcriptional regulator</fullName>
    </submittedName>
</protein>
<dbReference type="HOGENOM" id="CLU_083278_0_0_11"/>
<dbReference type="AlphaFoldDB" id="V5X7H6"/>
<gene>
    <name evidence="6" type="ORF">D174_02965</name>
</gene>
<evidence type="ECO:0000313" key="6">
    <source>
        <dbReference type="EMBL" id="AHC23611.1"/>
    </source>
</evidence>
<dbReference type="Proteomes" id="UP000018763">
    <property type="component" value="Chromosome"/>
</dbReference>
<keyword evidence="3" id="KW-0804">Transcription</keyword>
<dbReference type="KEGG" id="mne:D174_02965"/>
<dbReference type="InterPro" id="IPR009057">
    <property type="entry name" value="Homeodomain-like_sf"/>
</dbReference>
<feature type="domain" description="HTH tetR-type" evidence="5">
    <location>
        <begin position="9"/>
        <end position="69"/>
    </location>
</feature>
<evidence type="ECO:0000256" key="1">
    <source>
        <dbReference type="ARBA" id="ARBA00023015"/>
    </source>
</evidence>
<dbReference type="Pfam" id="PF00440">
    <property type="entry name" value="TetR_N"/>
    <property type="match status" value="1"/>
</dbReference>
<dbReference type="GO" id="GO:0003700">
    <property type="term" value="F:DNA-binding transcription factor activity"/>
    <property type="evidence" value="ECO:0007669"/>
    <property type="project" value="TreeGrafter"/>
</dbReference>
<keyword evidence="2 4" id="KW-0238">DNA-binding</keyword>
<dbReference type="eggNOG" id="COG1309">
    <property type="taxonomic scope" value="Bacteria"/>
</dbReference>
<evidence type="ECO:0000256" key="2">
    <source>
        <dbReference type="ARBA" id="ARBA00023125"/>
    </source>
</evidence>